<keyword evidence="1" id="KW-1133">Transmembrane helix</keyword>
<dbReference type="AlphaFoldDB" id="A0A839S9R2"/>
<feature type="transmembrane region" description="Helical" evidence="1">
    <location>
        <begin position="275"/>
        <end position="298"/>
    </location>
</feature>
<dbReference type="RefSeq" id="WP_096357064.1">
    <property type="nucleotide sequence ID" value="NZ_AP017313.1"/>
</dbReference>
<feature type="transmembrane region" description="Helical" evidence="1">
    <location>
        <begin position="59"/>
        <end position="76"/>
    </location>
</feature>
<gene>
    <name evidence="3" type="ORF">FHS11_000778</name>
</gene>
<dbReference type="PANTHER" id="PTHR23028:SF131">
    <property type="entry name" value="BLR2367 PROTEIN"/>
    <property type="match status" value="1"/>
</dbReference>
<accession>A0A839S9R2</accession>
<organism evidence="3 4">
    <name type="scientific">Mucilaginibacter gotjawali</name>
    <dbReference type="NCBI Taxonomy" id="1550579"/>
    <lineage>
        <taxon>Bacteria</taxon>
        <taxon>Pseudomonadati</taxon>
        <taxon>Bacteroidota</taxon>
        <taxon>Sphingobacteriia</taxon>
        <taxon>Sphingobacteriales</taxon>
        <taxon>Sphingobacteriaceae</taxon>
        <taxon>Mucilaginibacter</taxon>
    </lineage>
</organism>
<comment type="caution">
    <text evidence="3">The sequence shown here is derived from an EMBL/GenBank/DDBJ whole genome shotgun (WGS) entry which is preliminary data.</text>
</comment>
<evidence type="ECO:0000259" key="2">
    <source>
        <dbReference type="Pfam" id="PF01757"/>
    </source>
</evidence>
<keyword evidence="4" id="KW-1185">Reference proteome</keyword>
<sequence length="365" mass="42646">MKSIAVNRTQKEKGSRLAELDALRGLAVLTVMLYHYTYAYDFHFKLFSDHKLYLSHGNLAVHLFFIISGFVIFMTLERSKNKFDFIVSRFSRLYPAYWTAIFLTAFIITILPVPTLGHYTPKEILYNITMFQGFTKVRLIDQVYWTLKMELTFYILMYGLYLARLLRKIEIICIGWLTLSLISSLFSIHFKKYIDVLFILEYAPLFIAGINFYRIKTNGASFLNNVIIGTSFLVECKWLLTHPDENYGSLAILAGIYAVFYLFTYEKLSWLNNKVLLFLGTISYSLYLLHNVIGYAIIYRLRQFSDLQLFYVIVPLIFSVLLATTLTYAIEKPALKYIRDAYKKWKAKKVVYETEALVKEPLSNC</sequence>
<feature type="transmembrane region" description="Helical" evidence="1">
    <location>
        <begin position="21"/>
        <end position="39"/>
    </location>
</feature>
<feature type="transmembrane region" description="Helical" evidence="1">
    <location>
        <begin position="96"/>
        <end position="117"/>
    </location>
</feature>
<feature type="transmembrane region" description="Helical" evidence="1">
    <location>
        <begin position="143"/>
        <end position="162"/>
    </location>
</feature>
<dbReference type="Pfam" id="PF01757">
    <property type="entry name" value="Acyl_transf_3"/>
    <property type="match status" value="1"/>
</dbReference>
<feature type="transmembrane region" description="Helical" evidence="1">
    <location>
        <begin position="196"/>
        <end position="215"/>
    </location>
</feature>
<name>A0A839S9R2_9SPHI</name>
<evidence type="ECO:0000313" key="3">
    <source>
        <dbReference type="EMBL" id="MBB3054368.1"/>
    </source>
</evidence>
<evidence type="ECO:0000313" key="4">
    <source>
        <dbReference type="Proteomes" id="UP000539265"/>
    </source>
</evidence>
<dbReference type="InterPro" id="IPR002656">
    <property type="entry name" value="Acyl_transf_3_dom"/>
</dbReference>
<feature type="transmembrane region" description="Helical" evidence="1">
    <location>
        <begin position="169"/>
        <end position="190"/>
    </location>
</feature>
<keyword evidence="1" id="KW-0472">Membrane</keyword>
<protein>
    <submittedName>
        <fullName evidence="3">Peptidoglycan/LPS O-acetylase OafA/YrhL</fullName>
    </submittedName>
</protein>
<dbReference type="GO" id="GO:0016020">
    <property type="term" value="C:membrane"/>
    <property type="evidence" value="ECO:0007669"/>
    <property type="project" value="TreeGrafter"/>
</dbReference>
<feature type="transmembrane region" description="Helical" evidence="1">
    <location>
        <begin position="222"/>
        <end position="240"/>
    </location>
</feature>
<feature type="transmembrane region" description="Helical" evidence="1">
    <location>
        <begin position="310"/>
        <end position="330"/>
    </location>
</feature>
<dbReference type="EMBL" id="JACHWX010000002">
    <property type="protein sequence ID" value="MBB3054368.1"/>
    <property type="molecule type" value="Genomic_DNA"/>
</dbReference>
<dbReference type="PANTHER" id="PTHR23028">
    <property type="entry name" value="ACETYLTRANSFERASE"/>
    <property type="match status" value="1"/>
</dbReference>
<dbReference type="GO" id="GO:0000271">
    <property type="term" value="P:polysaccharide biosynthetic process"/>
    <property type="evidence" value="ECO:0007669"/>
    <property type="project" value="TreeGrafter"/>
</dbReference>
<proteinExistence type="predicted"/>
<dbReference type="GO" id="GO:0016747">
    <property type="term" value="F:acyltransferase activity, transferring groups other than amino-acyl groups"/>
    <property type="evidence" value="ECO:0007669"/>
    <property type="project" value="InterPro"/>
</dbReference>
<dbReference type="OrthoDB" id="290051at2"/>
<evidence type="ECO:0000256" key="1">
    <source>
        <dbReference type="SAM" id="Phobius"/>
    </source>
</evidence>
<feature type="transmembrane region" description="Helical" evidence="1">
    <location>
        <begin position="246"/>
        <end position="263"/>
    </location>
</feature>
<keyword evidence="1" id="KW-0812">Transmembrane</keyword>
<dbReference type="Proteomes" id="UP000539265">
    <property type="component" value="Unassembled WGS sequence"/>
</dbReference>
<dbReference type="InterPro" id="IPR050879">
    <property type="entry name" value="Acyltransferase_3"/>
</dbReference>
<feature type="domain" description="Acyltransferase 3" evidence="2">
    <location>
        <begin position="18"/>
        <end position="323"/>
    </location>
</feature>
<reference evidence="3" key="1">
    <citation type="submission" date="2020-08" db="EMBL/GenBank/DDBJ databases">
        <title>Genomic Encyclopedia of Type Strains, Phase III (KMG-III): the genomes of soil and plant-associated and newly described type strains.</title>
        <authorList>
            <person name="Whitman W."/>
        </authorList>
    </citation>
    <scope>NUCLEOTIDE SEQUENCE [LARGE SCALE GENOMIC DNA]</scope>
    <source>
        <strain evidence="3">CECT 8628</strain>
    </source>
</reference>